<dbReference type="Gene3D" id="1.10.357.10">
    <property type="entry name" value="Tetracycline Repressor, domain 2"/>
    <property type="match status" value="2"/>
</dbReference>
<dbReference type="InterPro" id="IPR050109">
    <property type="entry name" value="HTH-type_TetR-like_transc_reg"/>
</dbReference>
<dbReference type="PROSITE" id="PS50977">
    <property type="entry name" value="HTH_TETR_2"/>
    <property type="match status" value="1"/>
</dbReference>
<evidence type="ECO:0000313" key="5">
    <source>
        <dbReference type="EMBL" id="EKT76982.1"/>
    </source>
</evidence>
<dbReference type="SUPFAM" id="SSF46689">
    <property type="entry name" value="Homeodomain-like"/>
    <property type="match status" value="2"/>
</dbReference>
<dbReference type="GO" id="GO:0000976">
    <property type="term" value="F:transcription cis-regulatory region binding"/>
    <property type="evidence" value="ECO:0007669"/>
    <property type="project" value="TreeGrafter"/>
</dbReference>
<dbReference type="InterPro" id="IPR009057">
    <property type="entry name" value="Homeodomain-like_sf"/>
</dbReference>
<dbReference type="Pfam" id="PF00440">
    <property type="entry name" value="TetR_N"/>
    <property type="match status" value="2"/>
</dbReference>
<accession>K8XFB6</accession>
<feature type="compositionally biased region" description="Polar residues" evidence="3">
    <location>
        <begin position="11"/>
        <end position="21"/>
    </location>
</feature>
<evidence type="ECO:0000259" key="4">
    <source>
        <dbReference type="PROSITE" id="PS50977"/>
    </source>
</evidence>
<gene>
    <name evidence="5" type="ORF">WSS_A39836</name>
</gene>
<feature type="DNA-binding region" description="H-T-H motif" evidence="2">
    <location>
        <begin position="50"/>
        <end position="69"/>
    </location>
</feature>
<dbReference type="PANTHER" id="PTHR30055">
    <property type="entry name" value="HTH-TYPE TRANSCRIPTIONAL REGULATOR RUTR"/>
    <property type="match status" value="1"/>
</dbReference>
<keyword evidence="1 2" id="KW-0238">DNA-binding</keyword>
<comment type="caution">
    <text evidence="5">The sequence shown here is derived from an EMBL/GenBank/DDBJ whole genome shotgun (WGS) entry which is preliminary data.</text>
</comment>
<reference evidence="5 6" key="1">
    <citation type="journal article" date="2013" name="Genome Announc.">
        <title>Draft Genome Sequence of Rhodococcus opacus Strain M213 Shows a Diverse Catabolic Potential.</title>
        <authorList>
            <person name="Pathak A."/>
            <person name="Green S.J."/>
            <person name="Ogram A."/>
            <person name="Chauhan A."/>
        </authorList>
    </citation>
    <scope>NUCLEOTIDE SEQUENCE [LARGE SCALE GENOMIC DNA]</scope>
    <source>
        <strain evidence="5 6">M213</strain>
    </source>
</reference>
<evidence type="ECO:0000256" key="2">
    <source>
        <dbReference type="PROSITE-ProRule" id="PRU00335"/>
    </source>
</evidence>
<dbReference type="Proteomes" id="UP000005951">
    <property type="component" value="Unassembled WGS sequence"/>
</dbReference>
<evidence type="ECO:0000256" key="1">
    <source>
        <dbReference type="ARBA" id="ARBA00023125"/>
    </source>
</evidence>
<proteinExistence type="predicted"/>
<feature type="region of interest" description="Disordered" evidence="3">
    <location>
        <begin position="1"/>
        <end position="27"/>
    </location>
</feature>
<feature type="domain" description="HTH tetR-type" evidence="4">
    <location>
        <begin position="27"/>
        <end position="87"/>
    </location>
</feature>
<organism evidence="5 6">
    <name type="scientific">Rhodococcus opacus M213</name>
    <dbReference type="NCBI Taxonomy" id="1129896"/>
    <lineage>
        <taxon>Bacteria</taxon>
        <taxon>Bacillati</taxon>
        <taxon>Actinomycetota</taxon>
        <taxon>Actinomycetes</taxon>
        <taxon>Mycobacteriales</taxon>
        <taxon>Nocardiaceae</taxon>
        <taxon>Rhodococcus</taxon>
    </lineage>
</organism>
<dbReference type="GO" id="GO:0003700">
    <property type="term" value="F:DNA-binding transcription factor activity"/>
    <property type="evidence" value="ECO:0007669"/>
    <property type="project" value="TreeGrafter"/>
</dbReference>
<dbReference type="PANTHER" id="PTHR30055:SF237">
    <property type="entry name" value="TRANSCRIPTIONAL REPRESSOR MCE3R"/>
    <property type="match status" value="1"/>
</dbReference>
<feature type="region of interest" description="Disordered" evidence="3">
    <location>
        <begin position="210"/>
        <end position="236"/>
    </location>
</feature>
<dbReference type="PRINTS" id="PR00455">
    <property type="entry name" value="HTHTETR"/>
</dbReference>
<name>K8XFB6_RHOOP</name>
<dbReference type="Gene3D" id="1.10.10.60">
    <property type="entry name" value="Homeodomain-like"/>
    <property type="match status" value="2"/>
</dbReference>
<dbReference type="EMBL" id="AJYC02000176">
    <property type="protein sequence ID" value="EKT76982.1"/>
    <property type="molecule type" value="Genomic_DNA"/>
</dbReference>
<dbReference type="AlphaFoldDB" id="K8XFB6"/>
<evidence type="ECO:0000256" key="3">
    <source>
        <dbReference type="SAM" id="MobiDB-lite"/>
    </source>
</evidence>
<sequence>MGLEEERGVVTASQTVKASTATRRRPRDRRAQILHNASELFTKYGFHAVRMEDIAEATDVTARAIYRHFANKQDLLSQVVLEDQDRLLMAAQSAERSETGVCSLEELLTRMVEASLESLRLGPLWQREARHLTADDFERVREGTRRIGGAVRRAIEKADPSKSRFGADVRAWMAVSIITSPGHYDRSLSQRRLSPLLVSAALAAINTPECASASPESRDAPAAEAPVANERPGTSRREQIIAAAARAFRERGFGGVSLDEFGIAGPAVYRYFDSKADILSALIIRVQEWMALESSRAMHHSASDEQVIEGLVRGYVRIATEATDLLAVSVTEALNLPASAAERDRRIRQDDLAEWVKWLRTSRSEVTEADALALVNAVRTALNDLVRIPHLSRHAELPDELVACSMNALLNTPMPSARSGRRRDE</sequence>
<evidence type="ECO:0000313" key="6">
    <source>
        <dbReference type="Proteomes" id="UP000005951"/>
    </source>
</evidence>
<protein>
    <submittedName>
        <fullName evidence="5">Transcriptional regulator</fullName>
    </submittedName>
</protein>
<dbReference type="InterPro" id="IPR001647">
    <property type="entry name" value="HTH_TetR"/>
</dbReference>